<evidence type="ECO:0000256" key="1">
    <source>
        <dbReference type="ARBA" id="ARBA00022450"/>
    </source>
</evidence>
<dbReference type="AlphaFoldDB" id="A0A853IEA4"/>
<dbReference type="InterPro" id="IPR006162">
    <property type="entry name" value="Ppantetheine_attach_site"/>
</dbReference>
<sequence length="80" mass="9035">MEKYSIAQQALLAEVGRILDEPDIRPTDHFIELGGNSMLALQVASMLKEQQIEINVAQLLGDRLENVFIEFTETQLESCE</sequence>
<evidence type="ECO:0000256" key="2">
    <source>
        <dbReference type="ARBA" id="ARBA00022553"/>
    </source>
</evidence>
<dbReference type="RefSeq" id="WP_180570397.1">
    <property type="nucleotide sequence ID" value="NZ_JACCKB010000041.1"/>
</dbReference>
<name>A0A853IEA4_9GAMM</name>
<dbReference type="SUPFAM" id="SSF47336">
    <property type="entry name" value="ACP-like"/>
    <property type="match status" value="1"/>
</dbReference>
<comment type="caution">
    <text evidence="4">The sequence shown here is derived from an EMBL/GenBank/DDBJ whole genome shotgun (WGS) entry which is preliminary data.</text>
</comment>
<evidence type="ECO:0000313" key="5">
    <source>
        <dbReference type="Proteomes" id="UP000569732"/>
    </source>
</evidence>
<evidence type="ECO:0000313" key="4">
    <source>
        <dbReference type="EMBL" id="NYZ68384.1"/>
    </source>
</evidence>
<keyword evidence="2" id="KW-0597">Phosphoprotein</keyword>
<keyword evidence="5" id="KW-1185">Reference proteome</keyword>
<keyword evidence="1" id="KW-0596">Phosphopantetheine</keyword>
<dbReference type="PROSITE" id="PS00012">
    <property type="entry name" value="PHOSPHOPANTETHEINE"/>
    <property type="match status" value="1"/>
</dbReference>
<dbReference type="InterPro" id="IPR009081">
    <property type="entry name" value="PP-bd_ACP"/>
</dbReference>
<dbReference type="EMBL" id="JACCKB010000041">
    <property type="protein sequence ID" value="NYZ68384.1"/>
    <property type="molecule type" value="Genomic_DNA"/>
</dbReference>
<dbReference type="Pfam" id="PF00550">
    <property type="entry name" value="PP-binding"/>
    <property type="match status" value="1"/>
</dbReference>
<dbReference type="Gene3D" id="1.10.1200.10">
    <property type="entry name" value="ACP-like"/>
    <property type="match status" value="1"/>
</dbReference>
<dbReference type="InterPro" id="IPR036736">
    <property type="entry name" value="ACP-like_sf"/>
</dbReference>
<evidence type="ECO:0000259" key="3">
    <source>
        <dbReference type="PROSITE" id="PS50075"/>
    </source>
</evidence>
<protein>
    <submittedName>
        <fullName evidence="4">Acyl carrier protein</fullName>
    </submittedName>
</protein>
<dbReference type="Proteomes" id="UP000569732">
    <property type="component" value="Unassembled WGS sequence"/>
</dbReference>
<proteinExistence type="predicted"/>
<accession>A0A853IEA4</accession>
<organism evidence="4 5">
    <name type="scientific">Spartinivicinus marinus</name>
    <dbReference type="NCBI Taxonomy" id="2994442"/>
    <lineage>
        <taxon>Bacteria</taxon>
        <taxon>Pseudomonadati</taxon>
        <taxon>Pseudomonadota</taxon>
        <taxon>Gammaproteobacteria</taxon>
        <taxon>Oceanospirillales</taxon>
        <taxon>Zooshikellaceae</taxon>
        <taxon>Spartinivicinus</taxon>
    </lineage>
</organism>
<dbReference type="PROSITE" id="PS50075">
    <property type="entry name" value="CARRIER"/>
    <property type="match status" value="1"/>
</dbReference>
<feature type="domain" description="Carrier" evidence="3">
    <location>
        <begin position="2"/>
        <end position="80"/>
    </location>
</feature>
<reference evidence="4 5" key="1">
    <citation type="submission" date="2020-07" db="EMBL/GenBank/DDBJ databases">
        <title>Endozoicomonas sp. nov., isolated from sediment.</title>
        <authorList>
            <person name="Gu T."/>
        </authorList>
    </citation>
    <scope>NUCLEOTIDE SEQUENCE [LARGE SCALE GENOMIC DNA]</scope>
    <source>
        <strain evidence="4 5">SM1973</strain>
    </source>
</reference>
<gene>
    <name evidence="4" type="ORF">H0A36_20415</name>
</gene>